<keyword evidence="4" id="KW-0233">DNA recombination</keyword>
<dbReference type="InterPro" id="IPR050639">
    <property type="entry name" value="SSR_resolvase"/>
</dbReference>
<name>A0ABV2L6M4_9HYPH</name>
<keyword evidence="2" id="KW-0229">DNA integration</keyword>
<evidence type="ECO:0000313" key="7">
    <source>
        <dbReference type="Proteomes" id="UP001549145"/>
    </source>
</evidence>
<dbReference type="CDD" id="cd00569">
    <property type="entry name" value="HTH_Hin_like"/>
    <property type="match status" value="1"/>
</dbReference>
<dbReference type="SUPFAM" id="SSF53041">
    <property type="entry name" value="Resolvase-like"/>
    <property type="match status" value="1"/>
</dbReference>
<dbReference type="InterPro" id="IPR036162">
    <property type="entry name" value="Resolvase-like_N_sf"/>
</dbReference>
<evidence type="ECO:0000256" key="4">
    <source>
        <dbReference type="ARBA" id="ARBA00023172"/>
    </source>
</evidence>
<proteinExistence type="inferred from homology"/>
<keyword evidence="7" id="KW-1185">Reference proteome</keyword>
<reference evidence="6 7" key="1">
    <citation type="submission" date="2024-06" db="EMBL/GenBank/DDBJ databases">
        <title>Genomic Encyclopedia of Type Strains, Phase IV (KMG-IV): sequencing the most valuable type-strain genomes for metagenomic binning, comparative biology and taxonomic classification.</title>
        <authorList>
            <person name="Goeker M."/>
        </authorList>
    </citation>
    <scope>NUCLEOTIDE SEQUENCE [LARGE SCALE GENOMIC DNA]</scope>
    <source>
        <strain evidence="6 7">DSM 21331</strain>
    </source>
</reference>
<organism evidence="6 7">
    <name type="scientific">Methylobacterium goesingense</name>
    <dbReference type="NCBI Taxonomy" id="243690"/>
    <lineage>
        <taxon>Bacteria</taxon>
        <taxon>Pseudomonadati</taxon>
        <taxon>Pseudomonadota</taxon>
        <taxon>Alphaproteobacteria</taxon>
        <taxon>Hyphomicrobiales</taxon>
        <taxon>Methylobacteriaceae</taxon>
        <taxon>Methylobacterium</taxon>
    </lineage>
</organism>
<dbReference type="PROSITE" id="PS51736">
    <property type="entry name" value="RECOMBINASES_3"/>
    <property type="match status" value="1"/>
</dbReference>
<evidence type="ECO:0000256" key="2">
    <source>
        <dbReference type="ARBA" id="ARBA00022908"/>
    </source>
</evidence>
<feature type="domain" description="Resolvase/invertase-type recombinase catalytic" evidence="5">
    <location>
        <begin position="1"/>
        <end position="134"/>
    </location>
</feature>
<dbReference type="Pfam" id="PF00239">
    <property type="entry name" value="Resolvase"/>
    <property type="match status" value="1"/>
</dbReference>
<dbReference type="SMART" id="SM00857">
    <property type="entry name" value="Resolvase"/>
    <property type="match status" value="1"/>
</dbReference>
<dbReference type="PANTHER" id="PTHR30461:SF2">
    <property type="entry name" value="SERINE RECOMBINASE PINE-RELATED"/>
    <property type="match status" value="1"/>
</dbReference>
<dbReference type="CDD" id="cd03768">
    <property type="entry name" value="SR_ResInv"/>
    <property type="match status" value="1"/>
</dbReference>
<evidence type="ECO:0000259" key="5">
    <source>
        <dbReference type="PROSITE" id="PS51736"/>
    </source>
</evidence>
<comment type="similarity">
    <text evidence="1">Belongs to the site-specific recombinase resolvase family.</text>
</comment>
<sequence>MLIGYGRVSTAEQKTELQFDALTAAGCEKLFIEKASSAHLERPQLELALAFARAGDTLVVWKLDRIARSLRQLIDTFDTLNSNAVGLRSLTEAVDTETPGGKLIFHIFGALAEFERSLIRERTNAGLLAARARGKIGGRPKALTGEDIISAKALLRDGNLSVVAIARRLGVTPSTLYRYLPAARSCAKQENIPTEF</sequence>
<dbReference type="RefSeq" id="WP_238280680.1">
    <property type="nucleotide sequence ID" value="NZ_BPQL01000095.1"/>
</dbReference>
<dbReference type="Proteomes" id="UP001549145">
    <property type="component" value="Unassembled WGS sequence"/>
</dbReference>
<evidence type="ECO:0000256" key="1">
    <source>
        <dbReference type="ARBA" id="ARBA00009913"/>
    </source>
</evidence>
<dbReference type="InterPro" id="IPR006120">
    <property type="entry name" value="Resolvase_HTH_dom"/>
</dbReference>
<accession>A0ABV2L6M4</accession>
<dbReference type="EMBL" id="JBEPMM010000008">
    <property type="protein sequence ID" value="MET3693486.1"/>
    <property type="molecule type" value="Genomic_DNA"/>
</dbReference>
<comment type="caution">
    <text evidence="6">The sequence shown here is derived from an EMBL/GenBank/DDBJ whole genome shotgun (WGS) entry which is preliminary data.</text>
</comment>
<dbReference type="InterPro" id="IPR006118">
    <property type="entry name" value="Recombinase_CS"/>
</dbReference>
<gene>
    <name evidence="6" type="ORF">ABID43_003036</name>
</gene>
<dbReference type="PANTHER" id="PTHR30461">
    <property type="entry name" value="DNA-INVERTASE FROM LAMBDOID PROPHAGE"/>
    <property type="match status" value="1"/>
</dbReference>
<dbReference type="Gene3D" id="3.40.50.1390">
    <property type="entry name" value="Resolvase, N-terminal catalytic domain"/>
    <property type="match status" value="1"/>
</dbReference>
<dbReference type="SUPFAM" id="SSF46689">
    <property type="entry name" value="Homeodomain-like"/>
    <property type="match status" value="1"/>
</dbReference>
<dbReference type="Gene3D" id="1.10.10.60">
    <property type="entry name" value="Homeodomain-like"/>
    <property type="match status" value="1"/>
</dbReference>
<evidence type="ECO:0000313" key="6">
    <source>
        <dbReference type="EMBL" id="MET3693486.1"/>
    </source>
</evidence>
<keyword evidence="3" id="KW-0238">DNA-binding</keyword>
<protein>
    <submittedName>
        <fullName evidence="6">DNA invertase Pin-like site-specific DNA recombinase</fullName>
    </submittedName>
</protein>
<dbReference type="InterPro" id="IPR006119">
    <property type="entry name" value="Resolv_N"/>
</dbReference>
<evidence type="ECO:0000256" key="3">
    <source>
        <dbReference type="ARBA" id="ARBA00023125"/>
    </source>
</evidence>
<dbReference type="PROSITE" id="PS00398">
    <property type="entry name" value="RECOMBINASES_2"/>
    <property type="match status" value="1"/>
</dbReference>
<dbReference type="InterPro" id="IPR009057">
    <property type="entry name" value="Homeodomain-like_sf"/>
</dbReference>
<dbReference type="Pfam" id="PF02796">
    <property type="entry name" value="HTH_7"/>
    <property type="match status" value="1"/>
</dbReference>